<protein>
    <submittedName>
        <fullName evidence="1">Uncharacterized protein</fullName>
    </submittedName>
</protein>
<evidence type="ECO:0000313" key="2">
    <source>
        <dbReference type="Proteomes" id="UP001162992"/>
    </source>
</evidence>
<evidence type="ECO:0000313" key="1">
    <source>
        <dbReference type="EMBL" id="KAJ7519188.1"/>
    </source>
</evidence>
<comment type="caution">
    <text evidence="1">The sequence shown here is derived from an EMBL/GenBank/DDBJ whole genome shotgun (WGS) entry which is preliminary data.</text>
</comment>
<gene>
    <name evidence="1" type="ORF">O6H91_20G027100</name>
</gene>
<name>A0ACC2ANR2_DIPCM</name>
<organism evidence="1 2">
    <name type="scientific">Diphasiastrum complanatum</name>
    <name type="common">Issler's clubmoss</name>
    <name type="synonym">Lycopodium complanatum</name>
    <dbReference type="NCBI Taxonomy" id="34168"/>
    <lineage>
        <taxon>Eukaryota</taxon>
        <taxon>Viridiplantae</taxon>
        <taxon>Streptophyta</taxon>
        <taxon>Embryophyta</taxon>
        <taxon>Tracheophyta</taxon>
        <taxon>Lycopodiopsida</taxon>
        <taxon>Lycopodiales</taxon>
        <taxon>Lycopodiaceae</taxon>
        <taxon>Lycopodioideae</taxon>
        <taxon>Diphasiastrum</taxon>
    </lineage>
</organism>
<reference evidence="2" key="1">
    <citation type="journal article" date="2024" name="Proc. Natl. Acad. Sci. U.S.A.">
        <title>Extraordinary preservation of gene collinearity over three hundred million years revealed in homosporous lycophytes.</title>
        <authorList>
            <person name="Li C."/>
            <person name="Wickell D."/>
            <person name="Kuo L.Y."/>
            <person name="Chen X."/>
            <person name="Nie B."/>
            <person name="Liao X."/>
            <person name="Peng D."/>
            <person name="Ji J."/>
            <person name="Jenkins J."/>
            <person name="Williams M."/>
            <person name="Shu S."/>
            <person name="Plott C."/>
            <person name="Barry K."/>
            <person name="Rajasekar S."/>
            <person name="Grimwood J."/>
            <person name="Han X."/>
            <person name="Sun S."/>
            <person name="Hou Z."/>
            <person name="He W."/>
            <person name="Dai G."/>
            <person name="Sun C."/>
            <person name="Schmutz J."/>
            <person name="Leebens-Mack J.H."/>
            <person name="Li F.W."/>
            <person name="Wang L."/>
        </authorList>
    </citation>
    <scope>NUCLEOTIDE SEQUENCE [LARGE SCALE GENOMIC DNA]</scope>
    <source>
        <strain evidence="2">cv. PW_Plant_1</strain>
    </source>
</reference>
<proteinExistence type="predicted"/>
<dbReference type="Proteomes" id="UP001162992">
    <property type="component" value="Chromosome 20"/>
</dbReference>
<accession>A0ACC2ANR2</accession>
<sequence length="139" mass="15669">MIALYLVSAHRQSSRVVVNLTDGSSNSMNMGLSAKGAGLNTTGLCWMNQQIYNQFLCGSFEMEVNNTASFFIPPISQLFHLNWNLHSLKSRTSAFLGLAWLLASSLFALLVAYIIRQWQRKLSIHWMKAAARAKRKFRG</sequence>
<dbReference type="EMBL" id="CM055111">
    <property type="protein sequence ID" value="KAJ7519188.1"/>
    <property type="molecule type" value="Genomic_DNA"/>
</dbReference>
<keyword evidence="2" id="KW-1185">Reference proteome</keyword>